<name>A0A5P2AYJ6_STRVZ</name>
<sequence>MIGVLASGMLVSGAAATAVAADAGAGGTGDGVLVVTKAEIVEDDYIAHVLEPEGEDDGLPGGLIKVTTSEGATLFAYCLDAGTALKDGAAYREAGRSEVPTLKGNPDAAKIDWILRHGYPTFSEAVLGKLIGGKLSKKAAAGATQAAIWRLTNHVKAVPWDPAGADLADYLVAHAADAEEPAPSLVLDPGTVTGPAGATLGPITIGTTGDKTTASLDPAAVAAGVALTDREGNVLSDGSGKLIEAVLDGESLFVKVPAGARQGSATVSAQGLVPVPVGHKLASADSQSLALVTGDRVPVTTHAKASWTGATTPPSPTADPSGSASPSPSQSVSPTAPGATSEPGAPSSPSTPSTPSAPSDPGSPGASASPDPSGTTGQAPTPGVTHSGGAGEPEPASAGGRAGGSGLASTGSSGAVGFAAVAAGGLVVIGAAVVLIHGWRRRYRTMD</sequence>
<keyword evidence="3" id="KW-0732">Signal</keyword>
<feature type="chain" id="PRO_5025053442" description="Thioester domain-containing protein" evidence="3">
    <location>
        <begin position="21"/>
        <end position="447"/>
    </location>
</feature>
<feature type="signal peptide" evidence="3">
    <location>
        <begin position="1"/>
        <end position="20"/>
    </location>
</feature>
<evidence type="ECO:0000256" key="1">
    <source>
        <dbReference type="SAM" id="MobiDB-lite"/>
    </source>
</evidence>
<feature type="region of interest" description="Disordered" evidence="1">
    <location>
        <begin position="302"/>
        <end position="411"/>
    </location>
</feature>
<dbReference type="NCBIfam" id="TIGR03934">
    <property type="entry name" value="TQXA_dom"/>
    <property type="match status" value="1"/>
</dbReference>
<proteinExistence type="predicted"/>
<dbReference type="Proteomes" id="UP000324106">
    <property type="component" value="Chromosome"/>
</dbReference>
<organism evidence="5 6">
    <name type="scientific">Streptomyces venezuelae</name>
    <dbReference type="NCBI Taxonomy" id="54571"/>
    <lineage>
        <taxon>Bacteria</taxon>
        <taxon>Bacillati</taxon>
        <taxon>Actinomycetota</taxon>
        <taxon>Actinomycetes</taxon>
        <taxon>Kitasatosporales</taxon>
        <taxon>Streptomycetaceae</taxon>
        <taxon>Streptomyces</taxon>
    </lineage>
</organism>
<dbReference type="EMBL" id="CP029194">
    <property type="protein sequence ID" value="QES22618.1"/>
    <property type="molecule type" value="Genomic_DNA"/>
</dbReference>
<evidence type="ECO:0000313" key="5">
    <source>
        <dbReference type="EMBL" id="QES22618.1"/>
    </source>
</evidence>
<feature type="compositionally biased region" description="Low complexity" evidence="1">
    <location>
        <begin position="305"/>
        <end position="375"/>
    </location>
</feature>
<keyword evidence="2" id="KW-1133">Transmembrane helix</keyword>
<dbReference type="InterPro" id="IPR013552">
    <property type="entry name" value="Thioester_dom"/>
</dbReference>
<dbReference type="Pfam" id="PF08341">
    <property type="entry name" value="TED"/>
    <property type="match status" value="1"/>
</dbReference>
<evidence type="ECO:0000256" key="2">
    <source>
        <dbReference type="SAM" id="Phobius"/>
    </source>
</evidence>
<keyword evidence="2" id="KW-0472">Membrane</keyword>
<protein>
    <recommendedName>
        <fullName evidence="4">Thioester domain-containing protein</fullName>
    </recommendedName>
</protein>
<dbReference type="InterPro" id="IPR023849">
    <property type="entry name" value="TQXA_dom"/>
</dbReference>
<dbReference type="OrthoDB" id="2676146at2"/>
<dbReference type="RefSeq" id="WP_150270984.1">
    <property type="nucleotide sequence ID" value="NZ_CP029194.1"/>
</dbReference>
<evidence type="ECO:0000313" key="6">
    <source>
        <dbReference type="Proteomes" id="UP000324106"/>
    </source>
</evidence>
<reference evidence="5 6" key="1">
    <citation type="submission" date="2018-05" db="EMBL/GenBank/DDBJ databases">
        <title>Streptomyces venezuelae.</title>
        <authorList>
            <person name="Kim W."/>
            <person name="Lee N."/>
            <person name="Cho B.-K."/>
        </authorList>
    </citation>
    <scope>NUCLEOTIDE SEQUENCE [LARGE SCALE GENOMIC DNA]</scope>
    <source>
        <strain evidence="5 6">ATCC 15068</strain>
    </source>
</reference>
<keyword evidence="2" id="KW-0812">Transmembrane</keyword>
<gene>
    <name evidence="5" type="ORF">DEJ46_28835</name>
</gene>
<evidence type="ECO:0000259" key="4">
    <source>
        <dbReference type="Pfam" id="PF08341"/>
    </source>
</evidence>
<dbReference type="AlphaFoldDB" id="A0A5P2AYJ6"/>
<feature type="transmembrane region" description="Helical" evidence="2">
    <location>
        <begin position="415"/>
        <end position="436"/>
    </location>
</feature>
<accession>A0A5P2AYJ6</accession>
<feature type="domain" description="Thioester" evidence="4">
    <location>
        <begin position="76"/>
        <end position="176"/>
    </location>
</feature>
<evidence type="ECO:0000256" key="3">
    <source>
        <dbReference type="SAM" id="SignalP"/>
    </source>
</evidence>